<reference evidence="9" key="1">
    <citation type="submission" date="2021-12" db="EMBL/GenBank/DDBJ databases">
        <title>Prevalence of phenicol resistance gene fexA in Campylobacter isolated from poultry supply chain.</title>
        <authorList>
            <person name="Tang B."/>
            <person name="Zheng X."/>
            <person name="Lin J."/>
            <person name="Lin R."/>
            <person name="Yang H."/>
            <person name="Shen Z."/>
            <person name="Xia F."/>
        </authorList>
    </citation>
    <scope>NUCLEOTIDE SEQUENCE</scope>
    <source>
        <strain evidence="9">CJHN2011004</strain>
    </source>
</reference>
<name>A0AAW5EJ25_CAMJU</name>
<keyword evidence="7" id="KW-0472">Membrane</keyword>
<feature type="non-terminal residue" evidence="9">
    <location>
        <position position="126"/>
    </location>
</feature>
<evidence type="ECO:0000256" key="7">
    <source>
        <dbReference type="SAM" id="Phobius"/>
    </source>
</evidence>
<evidence type="ECO:0000313" key="9">
    <source>
        <dbReference type="EMBL" id="MCH3852763.1"/>
    </source>
</evidence>
<feature type="non-terminal residue" evidence="9">
    <location>
        <position position="1"/>
    </location>
</feature>
<keyword evidence="7" id="KW-1133">Transmembrane helix</keyword>
<dbReference type="EMBL" id="JAJUOL010000371">
    <property type="protein sequence ID" value="MCH3852763.1"/>
    <property type="molecule type" value="Genomic_DNA"/>
</dbReference>
<feature type="domain" description="4Fe-4S ferredoxin-type" evidence="8">
    <location>
        <begin position="22"/>
        <end position="64"/>
    </location>
</feature>
<dbReference type="GO" id="GO:0051539">
    <property type="term" value="F:4 iron, 4 sulfur cluster binding"/>
    <property type="evidence" value="ECO:0007669"/>
    <property type="project" value="UniProtKB-KW"/>
</dbReference>
<evidence type="ECO:0000256" key="5">
    <source>
        <dbReference type="ARBA" id="ARBA00023004"/>
    </source>
</evidence>
<keyword evidence="2" id="KW-0004">4Fe-4S</keyword>
<evidence type="ECO:0000256" key="2">
    <source>
        <dbReference type="ARBA" id="ARBA00022485"/>
    </source>
</evidence>
<evidence type="ECO:0000313" key="10">
    <source>
        <dbReference type="Proteomes" id="UP001199644"/>
    </source>
</evidence>
<keyword evidence="1" id="KW-0813">Transport</keyword>
<dbReference type="InterPro" id="IPR017896">
    <property type="entry name" value="4Fe4S_Fe-S-bd"/>
</dbReference>
<dbReference type="GO" id="GO:0046872">
    <property type="term" value="F:metal ion binding"/>
    <property type="evidence" value="ECO:0007669"/>
    <property type="project" value="UniProtKB-KW"/>
</dbReference>
<dbReference type="Pfam" id="PF12801">
    <property type="entry name" value="Fer4_5"/>
    <property type="match status" value="1"/>
</dbReference>
<evidence type="ECO:0000259" key="8">
    <source>
        <dbReference type="Pfam" id="PF12801"/>
    </source>
</evidence>
<evidence type="ECO:0000256" key="4">
    <source>
        <dbReference type="ARBA" id="ARBA00022982"/>
    </source>
</evidence>
<keyword evidence="3" id="KW-0479">Metal-binding</keyword>
<feature type="transmembrane region" description="Helical" evidence="7">
    <location>
        <begin position="20"/>
        <end position="43"/>
    </location>
</feature>
<accession>A0AAW5EJ25</accession>
<keyword evidence="5" id="KW-0408">Iron</keyword>
<keyword evidence="4" id="KW-0249">Electron transport</keyword>
<organism evidence="9 10">
    <name type="scientific">Campylobacter jejuni</name>
    <dbReference type="NCBI Taxonomy" id="197"/>
    <lineage>
        <taxon>Bacteria</taxon>
        <taxon>Pseudomonadati</taxon>
        <taxon>Campylobacterota</taxon>
        <taxon>Epsilonproteobacteria</taxon>
        <taxon>Campylobacterales</taxon>
        <taxon>Campylobacteraceae</taxon>
        <taxon>Campylobacter</taxon>
    </lineage>
</organism>
<dbReference type="Proteomes" id="UP001199644">
    <property type="component" value="Unassembled WGS sequence"/>
</dbReference>
<keyword evidence="6" id="KW-0411">Iron-sulfur</keyword>
<feature type="transmembrane region" description="Helical" evidence="7">
    <location>
        <begin position="86"/>
        <end position="108"/>
    </location>
</feature>
<evidence type="ECO:0000256" key="6">
    <source>
        <dbReference type="ARBA" id="ARBA00023014"/>
    </source>
</evidence>
<dbReference type="GO" id="GO:0005886">
    <property type="term" value="C:plasma membrane"/>
    <property type="evidence" value="ECO:0007669"/>
    <property type="project" value="TreeGrafter"/>
</dbReference>
<gene>
    <name evidence="9" type="ORF">LZC39_11750</name>
</gene>
<evidence type="ECO:0000256" key="1">
    <source>
        <dbReference type="ARBA" id="ARBA00022448"/>
    </source>
</evidence>
<proteinExistence type="predicted"/>
<dbReference type="AlphaFoldDB" id="A0AAW5EJ25"/>
<dbReference type="PANTHER" id="PTHR30176:SF3">
    <property type="entry name" value="FERREDOXIN-TYPE PROTEIN NAPH"/>
    <property type="match status" value="1"/>
</dbReference>
<protein>
    <submittedName>
        <fullName evidence="9">4Fe-4S binding protein</fullName>
    </submittedName>
</protein>
<comment type="caution">
    <text evidence="9">The sequence shown here is derived from an EMBL/GenBank/DDBJ whole genome shotgun (WGS) entry which is preliminary data.</text>
</comment>
<keyword evidence="7" id="KW-0812">Transmembrane</keyword>
<dbReference type="InterPro" id="IPR051684">
    <property type="entry name" value="Electron_Trans/Redox"/>
</dbReference>
<dbReference type="PANTHER" id="PTHR30176">
    <property type="entry name" value="FERREDOXIN-TYPE PROTEIN NAPH"/>
    <property type="match status" value="1"/>
</dbReference>
<sequence length="126" mass="15140">VHSKLNLFFISFSTQELYLMPFLLIFLFLFIFFITTLGGRVWCAWSCPQTIFRVIYRDIIQTKLLKIRKNINNKQKEYEGYYFKKIIGVILFYFISLVAVSNLLWYFVPPEDFFAYIQNPGEHLLL</sequence>
<evidence type="ECO:0000256" key="3">
    <source>
        <dbReference type="ARBA" id="ARBA00022723"/>
    </source>
</evidence>
<dbReference type="RefSeq" id="WP_240381614.1">
    <property type="nucleotide sequence ID" value="NZ_JAJUOL010000371.1"/>
</dbReference>